<dbReference type="STRING" id="1036612.A0A1L9TYV3"/>
<feature type="region of interest" description="Disordered" evidence="1">
    <location>
        <begin position="1"/>
        <end position="23"/>
    </location>
</feature>
<feature type="compositionally biased region" description="Polar residues" evidence="1">
    <location>
        <begin position="569"/>
        <end position="588"/>
    </location>
</feature>
<evidence type="ECO:0000256" key="1">
    <source>
        <dbReference type="SAM" id="MobiDB-lite"/>
    </source>
</evidence>
<dbReference type="GeneID" id="63761951"/>
<feature type="compositionally biased region" description="Low complexity" evidence="1">
    <location>
        <begin position="590"/>
        <end position="601"/>
    </location>
</feature>
<dbReference type="OrthoDB" id="5419922at2759"/>
<evidence type="ECO:0000313" key="2">
    <source>
        <dbReference type="EMBL" id="OJJ64616.1"/>
    </source>
</evidence>
<feature type="compositionally biased region" description="Polar residues" evidence="1">
    <location>
        <begin position="545"/>
        <end position="554"/>
    </location>
</feature>
<reference evidence="3" key="1">
    <citation type="journal article" date="2017" name="Genome Biol.">
        <title>Comparative genomics reveals high biological diversity and specific adaptations in the industrially and medically important fungal genus Aspergillus.</title>
        <authorList>
            <person name="de Vries R.P."/>
            <person name="Riley R."/>
            <person name="Wiebenga A."/>
            <person name="Aguilar-Osorio G."/>
            <person name="Amillis S."/>
            <person name="Uchima C.A."/>
            <person name="Anderluh G."/>
            <person name="Asadollahi M."/>
            <person name="Askin M."/>
            <person name="Barry K."/>
            <person name="Battaglia E."/>
            <person name="Bayram O."/>
            <person name="Benocci T."/>
            <person name="Braus-Stromeyer S.A."/>
            <person name="Caldana C."/>
            <person name="Canovas D."/>
            <person name="Cerqueira G.C."/>
            <person name="Chen F."/>
            <person name="Chen W."/>
            <person name="Choi C."/>
            <person name="Clum A."/>
            <person name="Dos Santos R.A."/>
            <person name="Damasio A.R."/>
            <person name="Diallinas G."/>
            <person name="Emri T."/>
            <person name="Fekete E."/>
            <person name="Flipphi M."/>
            <person name="Freyberg S."/>
            <person name="Gallo A."/>
            <person name="Gournas C."/>
            <person name="Habgood R."/>
            <person name="Hainaut M."/>
            <person name="Harispe M.L."/>
            <person name="Henrissat B."/>
            <person name="Hilden K.S."/>
            <person name="Hope R."/>
            <person name="Hossain A."/>
            <person name="Karabika E."/>
            <person name="Karaffa L."/>
            <person name="Karanyi Z."/>
            <person name="Krasevec N."/>
            <person name="Kuo A."/>
            <person name="Kusch H."/>
            <person name="LaButti K."/>
            <person name="Lagendijk E.L."/>
            <person name="Lapidus A."/>
            <person name="Levasseur A."/>
            <person name="Lindquist E."/>
            <person name="Lipzen A."/>
            <person name="Logrieco A.F."/>
            <person name="MacCabe A."/>
            <person name="Maekelae M.R."/>
            <person name="Malavazi I."/>
            <person name="Melin P."/>
            <person name="Meyer V."/>
            <person name="Mielnichuk N."/>
            <person name="Miskei M."/>
            <person name="Molnar A.P."/>
            <person name="Mule G."/>
            <person name="Ngan C.Y."/>
            <person name="Orejas M."/>
            <person name="Orosz E."/>
            <person name="Ouedraogo J.P."/>
            <person name="Overkamp K.M."/>
            <person name="Park H.-S."/>
            <person name="Perrone G."/>
            <person name="Piumi F."/>
            <person name="Punt P.J."/>
            <person name="Ram A.F."/>
            <person name="Ramon A."/>
            <person name="Rauscher S."/>
            <person name="Record E."/>
            <person name="Riano-Pachon D.M."/>
            <person name="Robert V."/>
            <person name="Roehrig J."/>
            <person name="Ruller R."/>
            <person name="Salamov A."/>
            <person name="Salih N.S."/>
            <person name="Samson R.A."/>
            <person name="Sandor E."/>
            <person name="Sanguinetti M."/>
            <person name="Schuetze T."/>
            <person name="Sepcic K."/>
            <person name="Shelest E."/>
            <person name="Sherlock G."/>
            <person name="Sophianopoulou V."/>
            <person name="Squina F.M."/>
            <person name="Sun H."/>
            <person name="Susca A."/>
            <person name="Todd R.B."/>
            <person name="Tsang A."/>
            <person name="Unkles S.E."/>
            <person name="van de Wiele N."/>
            <person name="van Rossen-Uffink D."/>
            <person name="Oliveira J.V."/>
            <person name="Vesth T.C."/>
            <person name="Visser J."/>
            <person name="Yu J.-H."/>
            <person name="Zhou M."/>
            <person name="Andersen M.R."/>
            <person name="Archer D.B."/>
            <person name="Baker S.E."/>
            <person name="Benoit I."/>
            <person name="Brakhage A.A."/>
            <person name="Braus G.H."/>
            <person name="Fischer R."/>
            <person name="Frisvad J.C."/>
            <person name="Goldman G.H."/>
            <person name="Houbraken J."/>
            <person name="Oakley B."/>
            <person name="Pocsi I."/>
            <person name="Scazzocchio C."/>
            <person name="Seiboth B."/>
            <person name="vanKuyk P.A."/>
            <person name="Wortman J."/>
            <person name="Dyer P.S."/>
            <person name="Grigoriev I.V."/>
        </authorList>
    </citation>
    <scope>NUCLEOTIDE SEQUENCE [LARGE SCALE GENOMIC DNA]</scope>
    <source>
        <strain evidence="3">CBS 593.65</strain>
    </source>
</reference>
<accession>A0A1L9TYV3</accession>
<protein>
    <submittedName>
        <fullName evidence="2">Uncharacterized protein</fullName>
    </submittedName>
</protein>
<sequence length="652" mass="71448">MPARRPVSPLALETCPPRDSDLDDYELACSDDDLGESQRSARRRRIEKLGEAYLKGGSLFILSASLRGPLDRGWINPWSKDRRKAAENKPDNGPTEQPVIPETNSHKRRHIQSPSVVPCSTPSATPQTLSRTERSHAYAKLKPTDREPGLASAARDSQSPRFARNKRTDSRWLKKDKVSTRFQYIDPPTSPTASISSRQLKKGGTASSPSNGRPGSADYESVRSSKNHHRRKQPKQLELEENVPSSHKGRHTPVPTLQQGSSQSVNGSVHVVSSSSQLPKFEYRLKQHGKPIEEIEGQHILKPSGENVDDADIVGTSDVPAGRPEKHPENSPSTRSAEPVQTEPNIQQNAVNSLTLSNGSNSVENPMSTHLDKVLVNNPTNDTTSENDLPSAQHAPANPAPSDNLTSLHSIAVSKAISNRTEEHNADQQFSTQAALMMAQKSFQNDILSPVHSPMASAKKRRASQDPNHHSPDAVNITPFHAINTREREISCRANEPGISRGEMMSTQYMIDAATPFTFSTEKKAEFRTLSSGKDISKSKKRKTTSFALSSPSEIPSEHWTPDEDHTENIAQQHSAEAHNSPSGSEQNALPMTLTGTTPPTAQDDQAVESFDLSQAIAEAGSWLQQSFEINKDITHCKSAQLPPTYPSETAQ</sequence>
<feature type="compositionally biased region" description="Basic and acidic residues" evidence="1">
    <location>
        <begin position="166"/>
        <end position="179"/>
    </location>
</feature>
<gene>
    <name evidence="2" type="ORF">ASPSYDRAFT_39343</name>
</gene>
<feature type="compositionally biased region" description="Basic and acidic residues" evidence="1">
    <location>
        <begin position="131"/>
        <end position="148"/>
    </location>
</feature>
<dbReference type="RefSeq" id="XP_040708422.1">
    <property type="nucleotide sequence ID" value="XM_040845878.1"/>
</dbReference>
<feature type="region of interest" description="Disordered" evidence="1">
    <location>
        <begin position="454"/>
        <end position="476"/>
    </location>
</feature>
<evidence type="ECO:0000313" key="3">
    <source>
        <dbReference type="Proteomes" id="UP000184356"/>
    </source>
</evidence>
<keyword evidence="3" id="KW-1185">Reference proteome</keyword>
<feature type="compositionally biased region" description="Basic residues" evidence="1">
    <location>
        <begin position="225"/>
        <end position="234"/>
    </location>
</feature>
<organism evidence="2 3">
    <name type="scientific">Aspergillus sydowii CBS 593.65</name>
    <dbReference type="NCBI Taxonomy" id="1036612"/>
    <lineage>
        <taxon>Eukaryota</taxon>
        <taxon>Fungi</taxon>
        <taxon>Dikarya</taxon>
        <taxon>Ascomycota</taxon>
        <taxon>Pezizomycotina</taxon>
        <taxon>Eurotiomycetes</taxon>
        <taxon>Eurotiomycetidae</taxon>
        <taxon>Eurotiales</taxon>
        <taxon>Aspergillaceae</taxon>
        <taxon>Aspergillus</taxon>
        <taxon>Aspergillus subgen. Nidulantes</taxon>
    </lineage>
</organism>
<dbReference type="EMBL" id="KV878582">
    <property type="protein sequence ID" value="OJJ64616.1"/>
    <property type="molecule type" value="Genomic_DNA"/>
</dbReference>
<feature type="compositionally biased region" description="Polar residues" evidence="1">
    <location>
        <begin position="377"/>
        <end position="390"/>
    </location>
</feature>
<dbReference type="VEuPathDB" id="FungiDB:ASPSYDRAFT_39343"/>
<feature type="compositionally biased region" description="Basic and acidic residues" evidence="1">
    <location>
        <begin position="463"/>
        <end position="472"/>
    </location>
</feature>
<feature type="region of interest" description="Disordered" evidence="1">
    <location>
        <begin position="69"/>
        <end position="405"/>
    </location>
</feature>
<dbReference type="AlphaFoldDB" id="A0A1L9TYV3"/>
<feature type="compositionally biased region" description="Basic and acidic residues" evidence="1">
    <location>
        <begin position="556"/>
        <end position="568"/>
    </location>
</feature>
<feature type="region of interest" description="Disordered" evidence="1">
    <location>
        <begin position="531"/>
        <end position="605"/>
    </location>
</feature>
<proteinExistence type="predicted"/>
<feature type="compositionally biased region" description="Polar residues" evidence="1">
    <location>
        <begin position="342"/>
        <end position="368"/>
    </location>
</feature>
<dbReference type="Proteomes" id="UP000184356">
    <property type="component" value="Unassembled WGS sequence"/>
</dbReference>
<name>A0A1L9TYV3_9EURO</name>
<feature type="compositionally biased region" description="Low complexity" evidence="1">
    <location>
        <begin position="258"/>
        <end position="277"/>
    </location>
</feature>
<feature type="compositionally biased region" description="Polar residues" evidence="1">
    <location>
        <begin position="112"/>
        <end position="130"/>
    </location>
</feature>
<feature type="compositionally biased region" description="Basic and acidic residues" evidence="1">
    <location>
        <begin position="281"/>
        <end position="299"/>
    </location>
</feature>